<comment type="caution">
    <text evidence="2">The sequence shown here is derived from an EMBL/GenBank/DDBJ whole genome shotgun (WGS) entry which is preliminary data.</text>
</comment>
<gene>
    <name evidence="2" type="ORF">Tci_696920</name>
</gene>
<feature type="compositionally biased region" description="Pro residues" evidence="1">
    <location>
        <begin position="98"/>
        <end position="109"/>
    </location>
</feature>
<proteinExistence type="predicted"/>
<feature type="region of interest" description="Disordered" evidence="1">
    <location>
        <begin position="127"/>
        <end position="157"/>
    </location>
</feature>
<evidence type="ECO:0000313" key="2">
    <source>
        <dbReference type="EMBL" id="GFB24949.1"/>
    </source>
</evidence>
<feature type="region of interest" description="Disordered" evidence="1">
    <location>
        <begin position="65"/>
        <end position="114"/>
    </location>
</feature>
<organism evidence="2">
    <name type="scientific">Tanacetum cinerariifolium</name>
    <name type="common">Dalmatian daisy</name>
    <name type="synonym">Chrysanthemum cinerariifolium</name>
    <dbReference type="NCBI Taxonomy" id="118510"/>
    <lineage>
        <taxon>Eukaryota</taxon>
        <taxon>Viridiplantae</taxon>
        <taxon>Streptophyta</taxon>
        <taxon>Embryophyta</taxon>
        <taxon>Tracheophyta</taxon>
        <taxon>Spermatophyta</taxon>
        <taxon>Magnoliopsida</taxon>
        <taxon>eudicotyledons</taxon>
        <taxon>Gunneridae</taxon>
        <taxon>Pentapetalae</taxon>
        <taxon>asterids</taxon>
        <taxon>campanulids</taxon>
        <taxon>Asterales</taxon>
        <taxon>Asteraceae</taxon>
        <taxon>Asteroideae</taxon>
        <taxon>Anthemideae</taxon>
        <taxon>Anthemidinae</taxon>
        <taxon>Tanacetum</taxon>
    </lineage>
</organism>
<protein>
    <submittedName>
        <fullName evidence="2">Uncharacterized protein</fullName>
    </submittedName>
</protein>
<feature type="compositionally biased region" description="Low complexity" evidence="1">
    <location>
        <begin position="82"/>
        <end position="97"/>
    </location>
</feature>
<reference evidence="2" key="1">
    <citation type="journal article" date="2019" name="Sci. Rep.">
        <title>Draft genome of Tanacetum cinerariifolium, the natural source of mosquito coil.</title>
        <authorList>
            <person name="Yamashiro T."/>
            <person name="Shiraishi A."/>
            <person name="Satake H."/>
            <person name="Nakayama K."/>
        </authorList>
    </citation>
    <scope>NUCLEOTIDE SEQUENCE</scope>
</reference>
<feature type="region of interest" description="Disordered" evidence="1">
    <location>
        <begin position="261"/>
        <end position="280"/>
    </location>
</feature>
<accession>A0A699L4B2</accession>
<dbReference type="EMBL" id="BKCJ010585019">
    <property type="protein sequence ID" value="GFB24949.1"/>
    <property type="molecule type" value="Genomic_DNA"/>
</dbReference>
<feature type="compositionally biased region" description="Basic and acidic residues" evidence="1">
    <location>
        <begin position="138"/>
        <end position="147"/>
    </location>
</feature>
<dbReference type="AlphaFoldDB" id="A0A699L4B2"/>
<sequence>MLAILEKGEFNSHFHPMVDFIAASPLRIETTNEGTRILSTVDGISRTVSESSLRRLFPFFDTMLEHQGEGSGTPTEPHHTPSPEADTSHPTTSSIPLPSIPTAPIPPVTQPDTTPIRQYSRRARIAQSSALPTVADEPASHVRDVSEGKACPTDSGFIADQDRATIAKSSTLHHDSVPRVTSPAIDEGSMQHNISELTALWSKSWRIKKMLLSYNLEMMLQSRGGVSMKGSGFIPTDGPPATVISTGSKVGPTVSPIATRRKGKEVMVESDTPKKKRLHEQIDAQVARELEEQQEKENMRMNEQIA</sequence>
<evidence type="ECO:0000256" key="1">
    <source>
        <dbReference type="SAM" id="MobiDB-lite"/>
    </source>
</evidence>
<feature type="compositionally biased region" description="Basic and acidic residues" evidence="1">
    <location>
        <begin position="264"/>
        <end position="280"/>
    </location>
</feature>
<feature type="non-terminal residue" evidence="2">
    <location>
        <position position="306"/>
    </location>
</feature>
<name>A0A699L4B2_TANCI</name>